<dbReference type="EMBL" id="VEWK01000002">
    <property type="protein sequence ID" value="TNV14290.1"/>
    <property type="molecule type" value="Genomic_DNA"/>
</dbReference>
<name>A0A5C5CRZ9_9HYPH</name>
<comment type="caution">
    <text evidence="2">The sequence shown here is derived from an EMBL/GenBank/DDBJ whole genome shotgun (WGS) entry which is preliminary data.</text>
</comment>
<dbReference type="AlphaFoldDB" id="A0A5C5CRZ9"/>
<protein>
    <submittedName>
        <fullName evidence="2">Uncharacterized protein</fullName>
    </submittedName>
</protein>
<proteinExistence type="predicted"/>
<evidence type="ECO:0000313" key="1">
    <source>
        <dbReference type="EMBL" id="MBB4092448.1"/>
    </source>
</evidence>
<dbReference type="RefSeq" id="WP_140019438.1">
    <property type="nucleotide sequence ID" value="NZ_JACIEX010000002.1"/>
</dbReference>
<evidence type="ECO:0000313" key="2">
    <source>
        <dbReference type="EMBL" id="TNV14290.1"/>
    </source>
</evidence>
<dbReference type="Proteomes" id="UP000553980">
    <property type="component" value="Unassembled WGS sequence"/>
</dbReference>
<dbReference type="Proteomes" id="UP000313390">
    <property type="component" value="Unassembled WGS sequence"/>
</dbReference>
<sequence length="228" mass="25382">MQIKLGVSNISSLKSFTKLSDRLASGKFRDDLHRGVVDAGRKTKTKVQRAVTKQMNLKAGNYNKYVVAGTRGISRKAILAFDIFGVKGGTDIDEYRGLRSVSKRNRLNVGRTALERGSVRSGVWNNPRIFKRSFEANGNFYSMLPPSAGTSSRAPKVLWTFGRKPNQPRGAGGKFASSGVQYGKIRRLFGPALMKEIPEDESLDTFLLFGPQLLELHVGKRLEKLMRF</sequence>
<reference evidence="2" key="2">
    <citation type="submission" date="2019-06" db="EMBL/GenBank/DDBJ databases">
        <authorList>
            <person name="Hu M."/>
        </authorList>
    </citation>
    <scope>NUCLEOTIDE SEQUENCE</scope>
    <source>
        <strain evidence="2">08RB2639</strain>
    </source>
</reference>
<reference evidence="2 3" key="1">
    <citation type="journal article" date="2011" name="Int. J. Syst. Evol. Microbiol.">
        <title>Ochrobactrum pecoris sp. nov., isolated from farm animals.</title>
        <authorList>
            <person name="Kampfer P."/>
            <person name="Huber B."/>
            <person name="Busse H.J."/>
            <person name="Scholz H.C."/>
            <person name="Tomaso H."/>
            <person name="Hotzel H."/>
            <person name="Melzer F."/>
        </authorList>
    </citation>
    <scope>NUCLEOTIDE SEQUENCE [LARGE SCALE GENOMIC DNA]</scope>
    <source>
        <strain evidence="2 3">08RB2639</strain>
    </source>
</reference>
<gene>
    <name evidence="2" type="ORF">FIB18_03355</name>
    <name evidence="1" type="ORF">GGQ79_000933</name>
</gene>
<evidence type="ECO:0000313" key="3">
    <source>
        <dbReference type="Proteomes" id="UP000313390"/>
    </source>
</evidence>
<accession>A0A5C5CRZ9</accession>
<evidence type="ECO:0000313" key="4">
    <source>
        <dbReference type="Proteomes" id="UP000553980"/>
    </source>
</evidence>
<dbReference type="EMBL" id="JACIEX010000002">
    <property type="protein sequence ID" value="MBB4092448.1"/>
    <property type="molecule type" value="Genomic_DNA"/>
</dbReference>
<reference evidence="1 4" key="3">
    <citation type="submission" date="2020-08" db="EMBL/GenBank/DDBJ databases">
        <title>Genomic Encyclopedia of Type Strains, Phase IV (KMG-IV): sequencing the most valuable type-strain genomes for metagenomic binning, comparative biology and taxonomic classification.</title>
        <authorList>
            <person name="Goeker M."/>
        </authorList>
    </citation>
    <scope>NUCLEOTIDE SEQUENCE [LARGE SCALE GENOMIC DNA]</scope>
    <source>
        <strain evidence="1 4">DSM 23868</strain>
    </source>
</reference>
<keyword evidence="4" id="KW-1185">Reference proteome</keyword>
<dbReference type="OrthoDB" id="8419604at2"/>
<organism evidence="2 3">
    <name type="scientific">Brucella pecoris</name>
    <dbReference type="NCBI Taxonomy" id="867683"/>
    <lineage>
        <taxon>Bacteria</taxon>
        <taxon>Pseudomonadati</taxon>
        <taxon>Pseudomonadota</taxon>
        <taxon>Alphaproteobacteria</taxon>
        <taxon>Hyphomicrobiales</taxon>
        <taxon>Brucellaceae</taxon>
        <taxon>Brucella/Ochrobactrum group</taxon>
        <taxon>Brucella</taxon>
    </lineage>
</organism>